<organism evidence="1 2">
    <name type="scientific">Populus trichocarpa</name>
    <name type="common">Western balsam poplar</name>
    <name type="synonym">Populus balsamifera subsp. trichocarpa</name>
    <dbReference type="NCBI Taxonomy" id="3694"/>
    <lineage>
        <taxon>Eukaryota</taxon>
        <taxon>Viridiplantae</taxon>
        <taxon>Streptophyta</taxon>
        <taxon>Embryophyta</taxon>
        <taxon>Tracheophyta</taxon>
        <taxon>Spermatophyta</taxon>
        <taxon>Magnoliopsida</taxon>
        <taxon>eudicotyledons</taxon>
        <taxon>Gunneridae</taxon>
        <taxon>Pentapetalae</taxon>
        <taxon>rosids</taxon>
        <taxon>fabids</taxon>
        <taxon>Malpighiales</taxon>
        <taxon>Salicaceae</taxon>
        <taxon>Saliceae</taxon>
        <taxon>Populus</taxon>
    </lineage>
</organism>
<evidence type="ECO:0000313" key="2">
    <source>
        <dbReference type="Proteomes" id="UP000006729"/>
    </source>
</evidence>
<reference evidence="1 2" key="1">
    <citation type="journal article" date="2006" name="Science">
        <title>The genome of black cottonwood, Populus trichocarpa (Torr. &amp; Gray).</title>
        <authorList>
            <person name="Tuskan G.A."/>
            <person name="Difazio S."/>
            <person name="Jansson S."/>
            <person name="Bohlmann J."/>
            <person name="Grigoriev I."/>
            <person name="Hellsten U."/>
            <person name="Putnam N."/>
            <person name="Ralph S."/>
            <person name="Rombauts S."/>
            <person name="Salamov A."/>
            <person name="Schein J."/>
            <person name="Sterck L."/>
            <person name="Aerts A."/>
            <person name="Bhalerao R.R."/>
            <person name="Bhalerao R.P."/>
            <person name="Blaudez D."/>
            <person name="Boerjan W."/>
            <person name="Brun A."/>
            <person name="Brunner A."/>
            <person name="Busov V."/>
            <person name="Campbell M."/>
            <person name="Carlson J."/>
            <person name="Chalot M."/>
            <person name="Chapman J."/>
            <person name="Chen G.L."/>
            <person name="Cooper D."/>
            <person name="Coutinho P.M."/>
            <person name="Couturier J."/>
            <person name="Covert S."/>
            <person name="Cronk Q."/>
            <person name="Cunningham R."/>
            <person name="Davis J."/>
            <person name="Degroeve S."/>
            <person name="Dejardin A."/>
            <person name="Depamphilis C."/>
            <person name="Detter J."/>
            <person name="Dirks B."/>
            <person name="Dubchak I."/>
            <person name="Duplessis S."/>
            <person name="Ehlting J."/>
            <person name="Ellis B."/>
            <person name="Gendler K."/>
            <person name="Goodstein D."/>
            <person name="Gribskov M."/>
            <person name="Grimwood J."/>
            <person name="Groover A."/>
            <person name="Gunter L."/>
            <person name="Hamberger B."/>
            <person name="Heinze B."/>
            <person name="Helariutta Y."/>
            <person name="Henrissat B."/>
            <person name="Holligan D."/>
            <person name="Holt R."/>
            <person name="Huang W."/>
            <person name="Islam-Faridi N."/>
            <person name="Jones S."/>
            <person name="Jones-Rhoades M."/>
            <person name="Jorgensen R."/>
            <person name="Joshi C."/>
            <person name="Kangasjarvi J."/>
            <person name="Karlsson J."/>
            <person name="Kelleher C."/>
            <person name="Kirkpatrick R."/>
            <person name="Kirst M."/>
            <person name="Kohler A."/>
            <person name="Kalluri U."/>
            <person name="Larimer F."/>
            <person name="Leebens-Mack J."/>
            <person name="Leple J.C."/>
            <person name="Locascio P."/>
            <person name="Lou Y."/>
            <person name="Lucas S."/>
            <person name="Martin F."/>
            <person name="Montanini B."/>
            <person name="Napoli C."/>
            <person name="Nelson D.R."/>
            <person name="Nelson C."/>
            <person name="Nieminen K."/>
            <person name="Nilsson O."/>
            <person name="Pereda V."/>
            <person name="Peter G."/>
            <person name="Philippe R."/>
            <person name="Pilate G."/>
            <person name="Poliakov A."/>
            <person name="Razumovskaya J."/>
            <person name="Richardson P."/>
            <person name="Rinaldi C."/>
            <person name="Ritland K."/>
            <person name="Rouze P."/>
            <person name="Ryaboy D."/>
            <person name="Schmutz J."/>
            <person name="Schrader J."/>
            <person name="Segerman B."/>
            <person name="Shin H."/>
            <person name="Siddiqui A."/>
            <person name="Sterky F."/>
            <person name="Terry A."/>
            <person name="Tsai C.J."/>
            <person name="Uberbacher E."/>
            <person name="Unneberg P."/>
            <person name="Vahala J."/>
            <person name="Wall K."/>
            <person name="Wessler S."/>
            <person name="Yang G."/>
            <person name="Yin T."/>
            <person name="Douglas C."/>
            <person name="Marra M."/>
            <person name="Sandberg G."/>
            <person name="Van de Peer Y."/>
            <person name="Rokhsar D."/>
        </authorList>
    </citation>
    <scope>NUCLEOTIDE SEQUENCE [LARGE SCALE GENOMIC DNA]</scope>
    <source>
        <strain evidence="2">cv. Nisqually</strain>
    </source>
</reference>
<proteinExistence type="predicted"/>
<name>A0A2K1ZGX0_POPTR</name>
<dbReference type="AlphaFoldDB" id="A0A2K1ZGX0"/>
<dbReference type="Proteomes" id="UP000006729">
    <property type="component" value="Chromosome 8"/>
</dbReference>
<gene>
    <name evidence="1" type="ORF">POPTR_008G139400</name>
</gene>
<keyword evidence="2" id="KW-1185">Reference proteome</keyword>
<dbReference type="EMBL" id="CM009297">
    <property type="protein sequence ID" value="PNT24532.1"/>
    <property type="molecule type" value="Genomic_DNA"/>
</dbReference>
<evidence type="ECO:0000313" key="1">
    <source>
        <dbReference type="EMBL" id="PNT24532.1"/>
    </source>
</evidence>
<dbReference type="STRING" id="3694.A0A2K1ZGX0"/>
<sequence length="158" mass="17993">MVVPEVMNFFCYLMLFNVSFSYRGSFLSLGFSSDIKYETVSTGLKVLLPWMVKKGMNLTKDQRGEVHQEAKIDSSSAAVKFSDEKKSAQENDDQHKGLWNDYAKSYYAALLQKQRQAEESAKKQKSCLRHPSPMAFRIIFQLSSGKMLQWKTIEVAGG</sequence>
<protein>
    <submittedName>
        <fullName evidence="1">Uncharacterized protein</fullName>
    </submittedName>
</protein>
<accession>A0A2K1ZGX0</accession>
<dbReference type="InParanoid" id="A0A2K1ZGX0"/>